<keyword evidence="5" id="KW-0560">Oxidoreductase</keyword>
<dbReference type="Gene3D" id="3.40.50.720">
    <property type="entry name" value="NAD(P)-binding Rossmann-like Domain"/>
    <property type="match status" value="2"/>
</dbReference>
<dbReference type="InterPro" id="IPR020843">
    <property type="entry name" value="ER"/>
</dbReference>
<keyword evidence="6" id="KW-0520">NAD</keyword>
<evidence type="ECO:0000313" key="10">
    <source>
        <dbReference type="Proteomes" id="UP000290289"/>
    </source>
</evidence>
<name>A0A498JH32_MALDO</name>
<dbReference type="CDD" id="cd05285">
    <property type="entry name" value="sorbitol_DH"/>
    <property type="match status" value="2"/>
</dbReference>
<evidence type="ECO:0000256" key="7">
    <source>
        <dbReference type="RuleBase" id="RU361277"/>
    </source>
</evidence>
<dbReference type="PROSITE" id="PS00059">
    <property type="entry name" value="ADH_ZINC"/>
    <property type="match status" value="2"/>
</dbReference>
<dbReference type="SUPFAM" id="SSF51735">
    <property type="entry name" value="NAD(P)-binding Rossmann-fold domains"/>
    <property type="match status" value="2"/>
</dbReference>
<evidence type="ECO:0000259" key="8">
    <source>
        <dbReference type="SMART" id="SM00829"/>
    </source>
</evidence>
<gene>
    <name evidence="9" type="ORF">DVH24_024672</name>
</gene>
<evidence type="ECO:0000256" key="4">
    <source>
        <dbReference type="ARBA" id="ARBA00022833"/>
    </source>
</evidence>
<evidence type="ECO:0000256" key="2">
    <source>
        <dbReference type="ARBA" id="ARBA00008072"/>
    </source>
</evidence>
<protein>
    <recommendedName>
        <fullName evidence="8">Enoyl reductase (ER) domain-containing protein</fullName>
    </recommendedName>
</protein>
<dbReference type="Proteomes" id="UP000290289">
    <property type="component" value="Chromosome 7"/>
</dbReference>
<dbReference type="PANTHER" id="PTHR43161:SF9">
    <property type="entry name" value="SORBITOL DEHYDROGENASE"/>
    <property type="match status" value="1"/>
</dbReference>
<dbReference type="Pfam" id="PF00107">
    <property type="entry name" value="ADH_zinc_N"/>
    <property type="match status" value="2"/>
</dbReference>
<dbReference type="FunFam" id="3.40.50.720:FF:000068">
    <property type="entry name" value="Sorbitol dehydrogenase"/>
    <property type="match status" value="2"/>
</dbReference>
<dbReference type="PANTHER" id="PTHR43161">
    <property type="entry name" value="SORBITOL DEHYDROGENASE"/>
    <property type="match status" value="1"/>
</dbReference>
<dbReference type="InterPro" id="IPR013149">
    <property type="entry name" value="ADH-like_C"/>
</dbReference>
<dbReference type="STRING" id="3750.A0A498JH32"/>
<evidence type="ECO:0000256" key="3">
    <source>
        <dbReference type="ARBA" id="ARBA00022723"/>
    </source>
</evidence>
<feature type="domain" description="Enoyl reductase (ER)" evidence="8">
    <location>
        <begin position="388"/>
        <end position="726"/>
    </location>
</feature>
<comment type="similarity">
    <text evidence="2 7">Belongs to the zinc-containing alcohol dehydrogenase family.</text>
</comment>
<keyword evidence="10" id="KW-1185">Reference proteome</keyword>
<reference evidence="9 10" key="1">
    <citation type="submission" date="2018-10" db="EMBL/GenBank/DDBJ databases">
        <title>A high-quality apple genome assembly.</title>
        <authorList>
            <person name="Hu J."/>
        </authorList>
    </citation>
    <scope>NUCLEOTIDE SEQUENCE [LARGE SCALE GENOMIC DNA]</scope>
    <source>
        <strain evidence="10">cv. HFTH1</strain>
        <tissue evidence="9">Young leaf</tissue>
    </source>
</reference>
<evidence type="ECO:0000256" key="5">
    <source>
        <dbReference type="ARBA" id="ARBA00023002"/>
    </source>
</evidence>
<sequence>MGKGGQSCNGVVRDTKPVEQENMAAWLVDVNTIRILPFKLPDIGLNDVQIRIKAVGICGSDVHYLKNMKLADFEVKEPMVIGHECAGIVEKVGSDVKHLVSGDRVAVEPGISCSRCQQCKGGRYNLCPDMKFFATPPVHGSLANQIVHPADLCFKLPENVSLEEGAMCEPLSVGVHACRRANVGPETTVLIVGAGPIGLVSVLAARAFGAPRIVIVDMDDKRLAVAKSLGADGTVKVSAKMEDLDDEVAKIKETMGAEVDVTFDCVGFNKTMSTGLNATRPGGKVCLVGMGHSMMTVPLTPAAAREVDVVGVFRYKNTWPLCLEFLRSGKIDVKPLITHRFGFTEKEVEEAFATSARGGDAIKGGQLINEVGKEAKPIKQENMAAWLVDVNTIRILPFQLPSIGPNDVRIRIKAVGICGSDVHYLKTMKCADFEVKEPMVIGHECAGIVEKVGSEVKHLVPGDRVAVEPGISCSRCQQCRGGRYNLCPDMKFFATPPVHGSLANQIVHPADLCFKLPENVSLEEGAMCEPLSVGVHACRRANVGPETTVLVIGAGPIGLVSVLAARAFGAPRIVIVDMDDQRLAMAKSLGADETVKVSTKMEDLDDEVDKIKKAMNSEVDVTFDCVGFNKTMSTGLNATRPGGKVCLVGMGHGMMTVPLTPAAAREVDVVGVFRYKNTWPLCLDFLRTGKIDVKPLITHRFGFTEKEVEEAFATSARGGNAIKVICSHQHHLPGTYELSWDSSFPMMIDDPGNARHRAATSCRKKNEQATFLEDLKDHINDLVNASKDEHKTCFKNTMQKLFGMSKIVVERSHDTTKIHLENQTSLSGFNQLDSESPLLHSIPIISPLPPLLAPIISPCHHRRSSLSHDLNRSEDSDPDYNIMHYHNTMALYNNNDAWMCKMFPSTLKVPTMRWFS</sequence>
<proteinExistence type="inferred from homology"/>
<evidence type="ECO:0000256" key="1">
    <source>
        <dbReference type="ARBA" id="ARBA00001947"/>
    </source>
</evidence>
<dbReference type="SUPFAM" id="SSF50129">
    <property type="entry name" value="GroES-like"/>
    <property type="match status" value="2"/>
</dbReference>
<evidence type="ECO:0000313" key="9">
    <source>
        <dbReference type="EMBL" id="RXH94988.1"/>
    </source>
</evidence>
<organism evidence="9 10">
    <name type="scientific">Malus domestica</name>
    <name type="common">Apple</name>
    <name type="synonym">Pyrus malus</name>
    <dbReference type="NCBI Taxonomy" id="3750"/>
    <lineage>
        <taxon>Eukaryota</taxon>
        <taxon>Viridiplantae</taxon>
        <taxon>Streptophyta</taxon>
        <taxon>Embryophyta</taxon>
        <taxon>Tracheophyta</taxon>
        <taxon>Spermatophyta</taxon>
        <taxon>Magnoliopsida</taxon>
        <taxon>eudicotyledons</taxon>
        <taxon>Gunneridae</taxon>
        <taxon>Pentapetalae</taxon>
        <taxon>rosids</taxon>
        <taxon>fabids</taxon>
        <taxon>Rosales</taxon>
        <taxon>Rosaceae</taxon>
        <taxon>Amygdaloideae</taxon>
        <taxon>Maleae</taxon>
        <taxon>Malus</taxon>
    </lineage>
</organism>
<dbReference type="InterPro" id="IPR002328">
    <property type="entry name" value="ADH_Zn_CS"/>
</dbReference>
<comment type="caution">
    <text evidence="9">The sequence shown here is derived from an EMBL/GenBank/DDBJ whole genome shotgun (WGS) entry which is preliminary data.</text>
</comment>
<keyword evidence="4 7" id="KW-0862">Zinc</keyword>
<dbReference type="Pfam" id="PF08240">
    <property type="entry name" value="ADH_N"/>
    <property type="match status" value="2"/>
</dbReference>
<dbReference type="GO" id="GO:0016616">
    <property type="term" value="F:oxidoreductase activity, acting on the CH-OH group of donors, NAD or NADP as acceptor"/>
    <property type="evidence" value="ECO:0007669"/>
    <property type="project" value="InterPro"/>
</dbReference>
<keyword evidence="3 7" id="KW-0479">Metal-binding</keyword>
<comment type="cofactor">
    <cofactor evidence="1 7">
        <name>Zn(2+)</name>
        <dbReference type="ChEBI" id="CHEBI:29105"/>
    </cofactor>
</comment>
<dbReference type="Gene3D" id="3.90.180.10">
    <property type="entry name" value="Medium-chain alcohol dehydrogenases, catalytic domain"/>
    <property type="match status" value="2"/>
</dbReference>
<dbReference type="InterPro" id="IPR045306">
    <property type="entry name" value="SDH-like"/>
</dbReference>
<dbReference type="InterPro" id="IPR011032">
    <property type="entry name" value="GroES-like_sf"/>
</dbReference>
<evidence type="ECO:0000256" key="6">
    <source>
        <dbReference type="ARBA" id="ARBA00023027"/>
    </source>
</evidence>
<dbReference type="AlphaFoldDB" id="A0A498JH32"/>
<dbReference type="EMBL" id="RDQH01000333">
    <property type="protein sequence ID" value="RXH94988.1"/>
    <property type="molecule type" value="Genomic_DNA"/>
</dbReference>
<dbReference type="InterPro" id="IPR036291">
    <property type="entry name" value="NAD(P)-bd_dom_sf"/>
</dbReference>
<dbReference type="GO" id="GO:0008270">
    <property type="term" value="F:zinc ion binding"/>
    <property type="evidence" value="ECO:0007669"/>
    <property type="project" value="InterPro"/>
</dbReference>
<accession>A0A498JH32</accession>
<dbReference type="SMART" id="SM00829">
    <property type="entry name" value="PKS_ER"/>
    <property type="match status" value="1"/>
</dbReference>
<dbReference type="InterPro" id="IPR013154">
    <property type="entry name" value="ADH-like_N"/>
</dbReference>